<dbReference type="CDD" id="cd00201">
    <property type="entry name" value="WW"/>
    <property type="match status" value="1"/>
</dbReference>
<feature type="region of interest" description="Disordered" evidence="1">
    <location>
        <begin position="480"/>
        <end position="509"/>
    </location>
</feature>
<feature type="region of interest" description="Disordered" evidence="1">
    <location>
        <begin position="310"/>
        <end position="377"/>
    </location>
</feature>
<dbReference type="InterPro" id="IPR036915">
    <property type="entry name" value="Cyclin-like_sf"/>
</dbReference>
<dbReference type="PROSITE" id="PS01159">
    <property type="entry name" value="WW_DOMAIN_1"/>
    <property type="match status" value="1"/>
</dbReference>
<dbReference type="Gene3D" id="1.10.472.10">
    <property type="entry name" value="Cyclin-like"/>
    <property type="match status" value="1"/>
</dbReference>
<feature type="compositionally biased region" description="Basic and acidic residues" evidence="1">
    <location>
        <begin position="348"/>
        <end position="361"/>
    </location>
</feature>
<dbReference type="SUPFAM" id="SSF47954">
    <property type="entry name" value="Cyclin-like"/>
    <property type="match status" value="1"/>
</dbReference>
<accession>A0ABD3RXE7</accession>
<dbReference type="Pfam" id="PF08613">
    <property type="entry name" value="Cyclin"/>
    <property type="match status" value="1"/>
</dbReference>
<dbReference type="EMBL" id="JALLPB020000127">
    <property type="protein sequence ID" value="KAL3816900.1"/>
    <property type="molecule type" value="Genomic_DNA"/>
</dbReference>
<proteinExistence type="predicted"/>
<dbReference type="AlphaFoldDB" id="A0ABD3RXE7"/>
<dbReference type="SUPFAM" id="SSF51045">
    <property type="entry name" value="WW domain"/>
    <property type="match status" value="1"/>
</dbReference>
<dbReference type="InterPro" id="IPR036020">
    <property type="entry name" value="WW_dom_sf"/>
</dbReference>
<feature type="compositionally biased region" description="Low complexity" evidence="1">
    <location>
        <begin position="75"/>
        <end position="87"/>
    </location>
</feature>
<dbReference type="PANTHER" id="PTHR14248">
    <property type="entry name" value="CYCLIN Y, ISOFORM A"/>
    <property type="match status" value="1"/>
</dbReference>
<evidence type="ECO:0000256" key="1">
    <source>
        <dbReference type="SAM" id="MobiDB-lite"/>
    </source>
</evidence>
<feature type="compositionally biased region" description="Polar residues" evidence="1">
    <location>
        <begin position="32"/>
        <end position="53"/>
    </location>
</feature>
<dbReference type="CDD" id="cd20540">
    <property type="entry name" value="CYCLIN_CCNY_like"/>
    <property type="match status" value="1"/>
</dbReference>
<feature type="compositionally biased region" description="Low complexity" evidence="1">
    <location>
        <begin position="496"/>
        <end position="509"/>
    </location>
</feature>
<feature type="compositionally biased region" description="Low complexity" evidence="1">
    <location>
        <begin position="104"/>
        <end position="115"/>
    </location>
</feature>
<sequence length="790" mass="86638">MPSSSSSSSSSSSRTTSFPSSLAAPHHPLENFMNNILRSTFHRQSSSHSMDPSRQQQQRQRQQQNEHDRHHHPLSSDSSSAIAAARPSQRRDAEQQRVQQEPQRSASRPASASVGGVAGKTDYDMMLMSSSSSSSNASDSTARRYVPPAVASTLTSTAKTAPKSSAATDVGGSGDFTRPPAATAVAAKAAWRTAVCPRTHKTYYWNTVTRESRWKKPLELASEEEVEQILAKERELREFFDEMERNVLRRYAMGDYYDRAKERRGEGERGGEESDATEIIIDQSWMVAADSPTESICEDEGWIARWITPNSESSDAASPVGGVDMDALRGSTPVSVDDGHSLGSDSAGSRDREERDDRDRPLLLPAVGNGQQKMSKLERIKSSGSVIDKPDLIRTISKMEDVLLARQLNPLPTRVELLGQRAMAEFDSPRTVPGRDDDGLMSPITPTSDACDILSSLHLSLEAEGLIASVVSMFTTSQMTPVSDDGSNDGVSLDLPTTTSSPNSEASASSSISVAVVKPSLIKSNTYGTVYLGSTLSAPDKEALIKCVCGVFRAHMLSSSAEPRVGEPVRSDSTCYSTISSSTSSSFLDDADEHAIFKDRRSPGDYRPLDTSSIPALSVVTDYYRSIFLRSQMETECIIISLIYVERLVKMTNGKLSPRPENWRSVLFSCMVLASKVWDDLSMWNCDFSKIGPLGMTFTLARTNQLEIELLRTLRYRVKVESSEYAKYYFLLRCMLSRSGLTNDDLASLRPATETGVALCATTKPMMKERSKTHGCIIPADQGQFVDRSQ</sequence>
<dbReference type="InterPro" id="IPR013922">
    <property type="entry name" value="Cyclin_PHO80-like"/>
</dbReference>
<feature type="compositionally biased region" description="Low complexity" evidence="1">
    <location>
        <begin position="1"/>
        <end position="21"/>
    </location>
</feature>
<name>A0ABD3RXE7_9STRA</name>
<dbReference type="InterPro" id="IPR001202">
    <property type="entry name" value="WW_dom"/>
</dbReference>
<dbReference type="Proteomes" id="UP001530377">
    <property type="component" value="Unassembled WGS sequence"/>
</dbReference>
<dbReference type="PROSITE" id="PS50020">
    <property type="entry name" value="WW_DOMAIN_2"/>
    <property type="match status" value="1"/>
</dbReference>
<feature type="region of interest" description="Disordered" evidence="1">
    <location>
        <begin position="153"/>
        <end position="176"/>
    </location>
</feature>
<evidence type="ECO:0000313" key="4">
    <source>
        <dbReference type="Proteomes" id="UP001530377"/>
    </source>
</evidence>
<evidence type="ECO:0000259" key="2">
    <source>
        <dbReference type="PROSITE" id="PS50020"/>
    </source>
</evidence>
<gene>
    <name evidence="3" type="ORF">ACHAXA_006976</name>
</gene>
<keyword evidence="4" id="KW-1185">Reference proteome</keyword>
<dbReference type="Pfam" id="PF00397">
    <property type="entry name" value="WW"/>
    <property type="match status" value="1"/>
</dbReference>
<feature type="compositionally biased region" description="Low complexity" evidence="1">
    <location>
        <begin position="54"/>
        <end position="63"/>
    </location>
</feature>
<dbReference type="Gene3D" id="2.20.70.10">
    <property type="match status" value="1"/>
</dbReference>
<protein>
    <recommendedName>
        <fullName evidence="2">WW domain-containing protein</fullName>
    </recommendedName>
</protein>
<comment type="caution">
    <text evidence="3">The sequence shown here is derived from an EMBL/GenBank/DDBJ whole genome shotgun (WGS) entry which is preliminary data.</text>
</comment>
<feature type="compositionally biased region" description="Low complexity" evidence="1">
    <location>
        <begin position="153"/>
        <end position="168"/>
    </location>
</feature>
<organism evidence="3 4">
    <name type="scientific">Cyclostephanos tholiformis</name>
    <dbReference type="NCBI Taxonomy" id="382380"/>
    <lineage>
        <taxon>Eukaryota</taxon>
        <taxon>Sar</taxon>
        <taxon>Stramenopiles</taxon>
        <taxon>Ochrophyta</taxon>
        <taxon>Bacillariophyta</taxon>
        <taxon>Coscinodiscophyceae</taxon>
        <taxon>Thalassiosirophycidae</taxon>
        <taxon>Stephanodiscales</taxon>
        <taxon>Stephanodiscaceae</taxon>
        <taxon>Cyclostephanos</taxon>
    </lineage>
</organism>
<feature type="domain" description="WW" evidence="2">
    <location>
        <begin position="185"/>
        <end position="219"/>
    </location>
</feature>
<feature type="region of interest" description="Disordered" evidence="1">
    <location>
        <begin position="1"/>
        <end position="117"/>
    </location>
</feature>
<evidence type="ECO:0000313" key="3">
    <source>
        <dbReference type="EMBL" id="KAL3816900.1"/>
    </source>
</evidence>
<reference evidence="3 4" key="1">
    <citation type="submission" date="2024-10" db="EMBL/GenBank/DDBJ databases">
        <title>Updated reference genomes for cyclostephanoid diatoms.</title>
        <authorList>
            <person name="Roberts W.R."/>
            <person name="Alverson A.J."/>
        </authorList>
    </citation>
    <scope>NUCLEOTIDE SEQUENCE [LARGE SCALE GENOMIC DNA]</scope>
    <source>
        <strain evidence="3 4">AJA228-03</strain>
    </source>
</reference>